<keyword evidence="7" id="KW-0413">Isomerase</keyword>
<dbReference type="InterPro" id="IPR006159">
    <property type="entry name" value="Acid_CoA_mut_C"/>
</dbReference>
<dbReference type="Gene3D" id="3.40.50.280">
    <property type="entry name" value="Cobalamin-binding domain"/>
    <property type="match status" value="1"/>
</dbReference>
<dbReference type="InterPro" id="IPR036724">
    <property type="entry name" value="Cobalamin-bd_sf"/>
</dbReference>
<proteinExistence type="inferred from homology"/>
<evidence type="ECO:0000256" key="1">
    <source>
        <dbReference type="ARBA" id="ARBA00001922"/>
    </source>
</evidence>
<dbReference type="SUPFAM" id="SSF51703">
    <property type="entry name" value="Cobalamin (vitamin B12)-dependent enzymes"/>
    <property type="match status" value="1"/>
</dbReference>
<comment type="similarity">
    <text evidence="2">Belongs to the methylmalonyl-CoA mutase family.</text>
</comment>
<evidence type="ECO:0000313" key="11">
    <source>
        <dbReference type="Proteomes" id="UP001500218"/>
    </source>
</evidence>
<dbReference type="NCBIfam" id="TIGR00640">
    <property type="entry name" value="acid_CoA_mut_C"/>
    <property type="match status" value="1"/>
</dbReference>
<evidence type="ECO:0000256" key="8">
    <source>
        <dbReference type="ARBA" id="ARBA00023285"/>
    </source>
</evidence>
<dbReference type="Gene3D" id="3.20.20.240">
    <property type="entry name" value="Methylmalonyl-CoA mutase"/>
    <property type="match status" value="1"/>
</dbReference>
<evidence type="ECO:0000256" key="6">
    <source>
        <dbReference type="ARBA" id="ARBA00022723"/>
    </source>
</evidence>
<keyword evidence="5" id="KW-0846">Cobalamin</keyword>
<dbReference type="Pfam" id="PF02310">
    <property type="entry name" value="B12-binding"/>
    <property type="match status" value="1"/>
</dbReference>
<keyword evidence="6" id="KW-0479">Metal-binding</keyword>
<dbReference type="PANTHER" id="PTHR48101:SF4">
    <property type="entry name" value="METHYLMALONYL-COA MUTASE, MITOCHONDRIAL"/>
    <property type="match status" value="1"/>
</dbReference>
<organism evidence="10 11">
    <name type="scientific">Luedemannella flava</name>
    <dbReference type="NCBI Taxonomy" id="349316"/>
    <lineage>
        <taxon>Bacteria</taxon>
        <taxon>Bacillati</taxon>
        <taxon>Actinomycetota</taxon>
        <taxon>Actinomycetes</taxon>
        <taxon>Micromonosporales</taxon>
        <taxon>Micromonosporaceae</taxon>
        <taxon>Luedemannella</taxon>
    </lineage>
</organism>
<dbReference type="PANTHER" id="PTHR48101">
    <property type="entry name" value="METHYLMALONYL-COA MUTASE, MITOCHONDRIAL-RELATED"/>
    <property type="match status" value="1"/>
</dbReference>
<keyword evidence="11" id="KW-1185">Reference proteome</keyword>
<dbReference type="InterPro" id="IPR016176">
    <property type="entry name" value="Cbl-dep_enz_cat"/>
</dbReference>
<protein>
    <recommendedName>
        <fullName evidence="4">methylmalonyl-CoA mutase</fullName>
        <ecNumber evidence="4">5.4.99.2</ecNumber>
    </recommendedName>
</protein>
<evidence type="ECO:0000256" key="2">
    <source>
        <dbReference type="ARBA" id="ARBA00008465"/>
    </source>
</evidence>
<dbReference type="SUPFAM" id="SSF52242">
    <property type="entry name" value="Cobalamin (vitamin B12)-binding domain"/>
    <property type="match status" value="1"/>
</dbReference>
<gene>
    <name evidence="10" type="primary">scpA</name>
    <name evidence="10" type="ORF">GCM10009682_03490</name>
</gene>
<comment type="cofactor">
    <cofactor evidence="1">
        <name>adenosylcob(III)alamin</name>
        <dbReference type="ChEBI" id="CHEBI:18408"/>
    </cofactor>
</comment>
<dbReference type="InterPro" id="IPR006098">
    <property type="entry name" value="MMCoA_mutase_a_cat"/>
</dbReference>
<dbReference type="NCBIfam" id="TIGR00641">
    <property type="entry name" value="acid_CoA_mut_N"/>
    <property type="match status" value="1"/>
</dbReference>
<comment type="caution">
    <text evidence="10">The sequence shown here is derived from an EMBL/GenBank/DDBJ whole genome shotgun (WGS) entry which is preliminary data.</text>
</comment>
<evidence type="ECO:0000256" key="5">
    <source>
        <dbReference type="ARBA" id="ARBA00022628"/>
    </source>
</evidence>
<dbReference type="CDD" id="cd02071">
    <property type="entry name" value="MM_CoA_mut_B12_BD"/>
    <property type="match status" value="1"/>
</dbReference>
<reference evidence="10 11" key="1">
    <citation type="journal article" date="2019" name="Int. J. Syst. Evol. Microbiol.">
        <title>The Global Catalogue of Microorganisms (GCM) 10K type strain sequencing project: providing services to taxonomists for standard genome sequencing and annotation.</title>
        <authorList>
            <consortium name="The Broad Institute Genomics Platform"/>
            <consortium name="The Broad Institute Genome Sequencing Center for Infectious Disease"/>
            <person name="Wu L."/>
            <person name="Ma J."/>
        </authorList>
    </citation>
    <scope>NUCLEOTIDE SEQUENCE [LARGE SCALE GENOMIC DNA]</scope>
    <source>
        <strain evidence="10 11">JCM 13250</strain>
    </source>
</reference>
<dbReference type="InterPro" id="IPR058549">
    <property type="entry name" value="MeMalonylCoA_mutase_a/b_site"/>
</dbReference>
<dbReference type="Pfam" id="PF01642">
    <property type="entry name" value="MM_CoA_mutase"/>
    <property type="match status" value="1"/>
</dbReference>
<evidence type="ECO:0000256" key="3">
    <source>
        <dbReference type="ARBA" id="ARBA00011870"/>
    </source>
</evidence>
<keyword evidence="8" id="KW-0170">Cobalt</keyword>
<dbReference type="NCBIfam" id="NF006944">
    <property type="entry name" value="PRK09426.1"/>
    <property type="match status" value="1"/>
</dbReference>
<dbReference type="Proteomes" id="UP001500218">
    <property type="component" value="Unassembled WGS sequence"/>
</dbReference>
<dbReference type="InterPro" id="IPR006158">
    <property type="entry name" value="Cobalamin-bd"/>
</dbReference>
<dbReference type="RefSeq" id="WP_344125448.1">
    <property type="nucleotide sequence ID" value="NZ_BAAALT010000004.1"/>
</dbReference>
<name>A0ABN2LDM3_9ACTN</name>
<comment type="subunit">
    <text evidence="3">Heterodimer of an alpha and a beta chain.</text>
</comment>
<dbReference type="InterPro" id="IPR006099">
    <property type="entry name" value="MeMalonylCoA_mutase_a/b_cat"/>
</dbReference>
<dbReference type="PROSITE" id="PS51332">
    <property type="entry name" value="B12_BINDING"/>
    <property type="match status" value="1"/>
</dbReference>
<sequence>MIPDFSTLELGEPVVAPGASYESWAASVRENDGIDPDKLVFATPEGIDVRPLYTAADLAGLDFLNTLPGIPPFLRGPYPTMYATQPWTIRQYAGFSTAEESNAFYRRNLAAGQKGLSVAFDLATHRGYDSDHPRVAGDVGMAGVAIDSIYDMRQLFDGIPLDRMSVSMTMNGAVLPVLALYVVAAEEQGVAPEQLTGTIQNDILKEFMVRNTYIYPPEPSMRIISDIFAFTSQRMPRFNSISISGYHMQEAGATADLELAYTLADGVEYVRAGVEAGLDVDAFAPRLSFFWAIGMNFFMEVAKLRAARLLWAKLLRQAGAKAPKSLSLRTHSQTSGWSLTAQDVYNNVARTCVEAMAATQGHTQSLHTNALDEALALPTDFSARIARNTQLLLQQESGTTRVIDPWGGSAYVERLTHDLARLAWDRIQEVEQAGGMAKAIGEGIPKLRIEAAAARAQARIDSGRQPVIGVNKYRLDADEAIDILKVDNTAVRAQQIDKLSRLRAERDQAACDAALAALTTAAEAAMNGTRAPGLEQNLLACAVAAARTKATVGEISGALERVFGRHAAQIRTLSGVYHEEAGQVSNIEQARAAVARFAEAEGRQPRILVAKMGQDGHDRGQKVVSTAYADLGFDVDVGPLFQTPAEVARQAVEADVHVVGVSSLAAGHLTLVPALRDELATLGRDDIMIVVGGVIPPQDIQELRALGAAAIYPPGTVIADAALDLLATLSARLGHPSVAA</sequence>
<dbReference type="CDD" id="cd03679">
    <property type="entry name" value="MM_CoA_mutase_alpha_like"/>
    <property type="match status" value="1"/>
</dbReference>
<evidence type="ECO:0000259" key="9">
    <source>
        <dbReference type="PROSITE" id="PS51332"/>
    </source>
</evidence>
<dbReference type="EMBL" id="BAAALT010000004">
    <property type="protein sequence ID" value="GAA1784635.1"/>
    <property type="molecule type" value="Genomic_DNA"/>
</dbReference>
<evidence type="ECO:0000256" key="4">
    <source>
        <dbReference type="ARBA" id="ARBA00012398"/>
    </source>
</evidence>
<evidence type="ECO:0000313" key="10">
    <source>
        <dbReference type="EMBL" id="GAA1784635.1"/>
    </source>
</evidence>
<accession>A0ABN2LDM3</accession>
<dbReference type="EC" id="5.4.99.2" evidence="4"/>
<evidence type="ECO:0000256" key="7">
    <source>
        <dbReference type="ARBA" id="ARBA00023235"/>
    </source>
</evidence>
<feature type="domain" description="B12-binding" evidence="9">
    <location>
        <begin position="604"/>
        <end position="736"/>
    </location>
</feature>
<dbReference type="PROSITE" id="PS00544">
    <property type="entry name" value="METMALONYL_COA_MUTASE"/>
    <property type="match status" value="1"/>
</dbReference>